<gene>
    <name evidence="2" type="ORF">V6N11_081974</name>
</gene>
<organism evidence="2 3">
    <name type="scientific">Hibiscus sabdariffa</name>
    <name type="common">roselle</name>
    <dbReference type="NCBI Taxonomy" id="183260"/>
    <lineage>
        <taxon>Eukaryota</taxon>
        <taxon>Viridiplantae</taxon>
        <taxon>Streptophyta</taxon>
        <taxon>Embryophyta</taxon>
        <taxon>Tracheophyta</taxon>
        <taxon>Spermatophyta</taxon>
        <taxon>Magnoliopsida</taxon>
        <taxon>eudicotyledons</taxon>
        <taxon>Gunneridae</taxon>
        <taxon>Pentapetalae</taxon>
        <taxon>rosids</taxon>
        <taxon>malvids</taxon>
        <taxon>Malvales</taxon>
        <taxon>Malvaceae</taxon>
        <taxon>Malvoideae</taxon>
        <taxon>Hibiscus</taxon>
    </lineage>
</organism>
<comment type="caution">
    <text evidence="2">The sequence shown here is derived from an EMBL/GenBank/DDBJ whole genome shotgun (WGS) entry which is preliminary data.</text>
</comment>
<evidence type="ECO:0000313" key="3">
    <source>
        <dbReference type="Proteomes" id="UP001396334"/>
    </source>
</evidence>
<feature type="region of interest" description="Disordered" evidence="1">
    <location>
        <begin position="53"/>
        <end position="87"/>
    </location>
</feature>
<evidence type="ECO:0000256" key="1">
    <source>
        <dbReference type="SAM" id="MobiDB-lite"/>
    </source>
</evidence>
<accession>A0ABR2NWY4</accession>
<sequence>MNAKPRGCTEVLGESGWIDIPSAEHKTTGGFSSNTEVAKGATLEQCKAISTRSGKILMTPNQNKQRDKTVDNPNAATVPDEPAPTNAPAAVHINLPLVEALQQMSNYAKFLKDMLSRKARIGEFETNAADHDAQQGARQENRSWELYHTMLHWK</sequence>
<protein>
    <submittedName>
        <fullName evidence="2">Uncharacterized protein</fullName>
    </submittedName>
</protein>
<dbReference type="Proteomes" id="UP001396334">
    <property type="component" value="Unassembled WGS sequence"/>
</dbReference>
<keyword evidence="3" id="KW-1185">Reference proteome</keyword>
<evidence type="ECO:0000313" key="2">
    <source>
        <dbReference type="EMBL" id="KAK8980507.1"/>
    </source>
</evidence>
<feature type="compositionally biased region" description="Polar residues" evidence="1">
    <location>
        <begin position="53"/>
        <end position="63"/>
    </location>
</feature>
<reference evidence="2 3" key="1">
    <citation type="journal article" date="2024" name="G3 (Bethesda)">
        <title>Genome assembly of Hibiscus sabdariffa L. provides insights into metabolisms of medicinal natural products.</title>
        <authorList>
            <person name="Kim T."/>
        </authorList>
    </citation>
    <scope>NUCLEOTIDE SEQUENCE [LARGE SCALE GENOMIC DNA]</scope>
    <source>
        <strain evidence="2">TK-2024</strain>
        <tissue evidence="2">Old leaves</tissue>
    </source>
</reference>
<name>A0ABR2NWY4_9ROSI</name>
<proteinExistence type="predicted"/>
<dbReference type="EMBL" id="JBBPBN010000095">
    <property type="protein sequence ID" value="KAK8980507.1"/>
    <property type="molecule type" value="Genomic_DNA"/>
</dbReference>